<dbReference type="Ensembl" id="ENSFHET00000013638.1">
    <property type="protein sequence ID" value="ENSFHEP00000001577.1"/>
    <property type="gene ID" value="ENSFHEG00000002330.1"/>
</dbReference>
<dbReference type="GeneTree" id="ENSGT00940000175093"/>
<name>A0A3Q2NR78_FUNHE</name>
<organism evidence="1 2">
    <name type="scientific">Fundulus heteroclitus</name>
    <name type="common">Killifish</name>
    <name type="synonym">Mummichog</name>
    <dbReference type="NCBI Taxonomy" id="8078"/>
    <lineage>
        <taxon>Eukaryota</taxon>
        <taxon>Metazoa</taxon>
        <taxon>Chordata</taxon>
        <taxon>Craniata</taxon>
        <taxon>Vertebrata</taxon>
        <taxon>Euteleostomi</taxon>
        <taxon>Actinopterygii</taxon>
        <taxon>Neopterygii</taxon>
        <taxon>Teleostei</taxon>
        <taxon>Neoteleostei</taxon>
        <taxon>Acanthomorphata</taxon>
        <taxon>Ovalentaria</taxon>
        <taxon>Atherinomorphae</taxon>
        <taxon>Cyprinodontiformes</taxon>
        <taxon>Fundulidae</taxon>
        <taxon>Fundulus</taxon>
    </lineage>
</organism>
<sequence length="74" mass="8347">MRDITTFADAYVLLFGLVCALQLDYPKKLVGTFTFFQKVLMGLDDGAPLKPSLLSLKNYLLSIVLYSDYLFLTC</sequence>
<accession>A0A3Q2NR78</accession>
<reference evidence="1" key="1">
    <citation type="submission" date="2025-08" db="UniProtKB">
        <authorList>
            <consortium name="Ensembl"/>
        </authorList>
    </citation>
    <scope>IDENTIFICATION</scope>
</reference>
<proteinExistence type="predicted"/>
<dbReference type="AlphaFoldDB" id="A0A3Q2NR78"/>
<evidence type="ECO:0000313" key="1">
    <source>
        <dbReference type="Ensembl" id="ENSFHEP00000001577.1"/>
    </source>
</evidence>
<protein>
    <submittedName>
        <fullName evidence="1">Uncharacterized protein</fullName>
    </submittedName>
</protein>
<evidence type="ECO:0000313" key="2">
    <source>
        <dbReference type="Proteomes" id="UP000265000"/>
    </source>
</evidence>
<dbReference type="Proteomes" id="UP000265000">
    <property type="component" value="Unplaced"/>
</dbReference>
<keyword evidence="2" id="KW-1185">Reference proteome</keyword>
<reference evidence="1" key="2">
    <citation type="submission" date="2025-09" db="UniProtKB">
        <authorList>
            <consortium name="Ensembl"/>
        </authorList>
    </citation>
    <scope>IDENTIFICATION</scope>
</reference>